<evidence type="ECO:0008006" key="5">
    <source>
        <dbReference type="Google" id="ProtNLM"/>
    </source>
</evidence>
<gene>
    <name evidence="3" type="ORF">ACN38_g1103</name>
</gene>
<dbReference type="PANTHER" id="PTHR40640:SF1">
    <property type="entry name" value="ANCHORED GLYCOPROTEIN, PUTATIVE (AFU_ORTHOLOGUE AFUA_8G04860)-RELATED"/>
    <property type="match status" value="1"/>
</dbReference>
<protein>
    <recommendedName>
        <fullName evidence="5">GPI anchored cell wall protein</fullName>
    </recommendedName>
</protein>
<comment type="caution">
    <text evidence="3">The sequence shown here is derived from an EMBL/GenBank/DDBJ whole genome shotgun (WGS) entry which is preliminary data.</text>
</comment>
<name>A0A0M8PC72_9EURO</name>
<evidence type="ECO:0000313" key="4">
    <source>
        <dbReference type="Proteomes" id="UP000037696"/>
    </source>
</evidence>
<feature type="chain" id="PRO_5005819616" description="GPI anchored cell wall protein" evidence="2">
    <location>
        <begin position="18"/>
        <end position="250"/>
    </location>
</feature>
<organism evidence="3 4">
    <name type="scientific">Penicillium nordicum</name>
    <dbReference type="NCBI Taxonomy" id="229535"/>
    <lineage>
        <taxon>Eukaryota</taxon>
        <taxon>Fungi</taxon>
        <taxon>Dikarya</taxon>
        <taxon>Ascomycota</taxon>
        <taxon>Pezizomycotina</taxon>
        <taxon>Eurotiomycetes</taxon>
        <taxon>Eurotiomycetidae</taxon>
        <taxon>Eurotiales</taxon>
        <taxon>Aspergillaceae</taxon>
        <taxon>Penicillium</taxon>
    </lineage>
</organism>
<dbReference type="PANTHER" id="PTHR40640">
    <property type="entry name" value="ANCHORED GLYCOPROTEIN, PUTATIVE (AFU_ORTHOLOGUE AFUA_8G04860)-RELATED"/>
    <property type="match status" value="1"/>
</dbReference>
<dbReference type="Proteomes" id="UP000037696">
    <property type="component" value="Unassembled WGS sequence"/>
</dbReference>
<evidence type="ECO:0000313" key="3">
    <source>
        <dbReference type="EMBL" id="KOS47927.1"/>
    </source>
</evidence>
<keyword evidence="4" id="KW-1185">Reference proteome</keyword>
<dbReference type="OrthoDB" id="4991875at2759"/>
<feature type="region of interest" description="Disordered" evidence="1">
    <location>
        <begin position="126"/>
        <end position="179"/>
    </location>
</feature>
<accession>A0A0M8PC72</accession>
<keyword evidence="2" id="KW-0732">Signal</keyword>
<proteinExistence type="predicted"/>
<dbReference type="STRING" id="229535.A0A0M8PC72"/>
<sequence>MRFYTVALLTGATAAAAGNTATLLLPGFEGQDLEASVVETNGDATTYKITCPKTVSSCGIAGEGMTAIAAPTSMQLQNINLQGTTGTVSCNIAGTTYASCQASAGTATPSGTLAQDDLNWMPVTISATPTPTSTSTPTQTPTPTSTSTSTSTIISTSTSTSTTEVTSTSTPVITSSSTLVTPTSKKSSSAVISSTRLAASTPLVAAPTTTAAIGTGAPAASSTPFNAAGQMAGNVWTVGGAFLALACAFV</sequence>
<evidence type="ECO:0000256" key="1">
    <source>
        <dbReference type="SAM" id="MobiDB-lite"/>
    </source>
</evidence>
<dbReference type="AlphaFoldDB" id="A0A0M8PC72"/>
<feature type="signal peptide" evidence="2">
    <location>
        <begin position="1"/>
        <end position="17"/>
    </location>
</feature>
<dbReference type="EMBL" id="LHQQ01000010">
    <property type="protein sequence ID" value="KOS47927.1"/>
    <property type="molecule type" value="Genomic_DNA"/>
</dbReference>
<reference evidence="3 4" key="1">
    <citation type="submission" date="2015-08" db="EMBL/GenBank/DDBJ databases">
        <title>Genome sequencing of Penicillium nordicum.</title>
        <authorList>
            <person name="Nguyen H.D."/>
            <person name="Seifert K.A."/>
        </authorList>
    </citation>
    <scope>NUCLEOTIDE SEQUENCE [LARGE SCALE GENOMIC DNA]</scope>
    <source>
        <strain evidence="3 4">DAOMC 185683</strain>
    </source>
</reference>
<evidence type="ECO:0000256" key="2">
    <source>
        <dbReference type="SAM" id="SignalP"/>
    </source>
</evidence>